<dbReference type="AlphaFoldDB" id="A0A934I7F7"/>
<evidence type="ECO:0000313" key="2">
    <source>
        <dbReference type="EMBL" id="MBI9114557.1"/>
    </source>
</evidence>
<accession>A0A934I7F7</accession>
<feature type="compositionally biased region" description="Low complexity" evidence="1">
    <location>
        <begin position="999"/>
        <end position="1017"/>
    </location>
</feature>
<feature type="compositionally biased region" description="Gly residues" evidence="1">
    <location>
        <begin position="1018"/>
        <end position="1028"/>
    </location>
</feature>
<dbReference type="InterPro" id="IPR036890">
    <property type="entry name" value="HATPase_C_sf"/>
</dbReference>
<organism evidence="2 3">
    <name type="scientific">Sanguibacter suaedae</name>
    <dbReference type="NCBI Taxonomy" id="2795737"/>
    <lineage>
        <taxon>Bacteria</taxon>
        <taxon>Bacillati</taxon>
        <taxon>Actinomycetota</taxon>
        <taxon>Actinomycetes</taxon>
        <taxon>Micrococcales</taxon>
        <taxon>Sanguibacteraceae</taxon>
        <taxon>Sanguibacter</taxon>
    </lineage>
</organism>
<keyword evidence="2" id="KW-0547">Nucleotide-binding</keyword>
<evidence type="ECO:0000256" key="1">
    <source>
        <dbReference type="SAM" id="MobiDB-lite"/>
    </source>
</evidence>
<dbReference type="Gene3D" id="3.30.565.10">
    <property type="entry name" value="Histidine kinase-like ATPase, C-terminal domain"/>
    <property type="match status" value="1"/>
</dbReference>
<reference evidence="2" key="1">
    <citation type="submission" date="2020-12" db="EMBL/GenBank/DDBJ databases">
        <title>Sanguibacter suaedae sp. nov., isolated from Suaeda aralocaspica.</title>
        <authorList>
            <person name="Ma Q."/>
        </authorList>
    </citation>
    <scope>NUCLEOTIDE SEQUENCE</scope>
    <source>
        <strain evidence="2">YZGR15</strain>
    </source>
</reference>
<keyword evidence="2" id="KW-0067">ATP-binding</keyword>
<comment type="caution">
    <text evidence="2">The sequence shown here is derived from an EMBL/GenBank/DDBJ whole genome shotgun (WGS) entry which is preliminary data.</text>
</comment>
<evidence type="ECO:0000313" key="3">
    <source>
        <dbReference type="Proteomes" id="UP000602087"/>
    </source>
</evidence>
<feature type="region of interest" description="Disordered" evidence="1">
    <location>
        <begin position="998"/>
        <end position="1028"/>
    </location>
</feature>
<proteinExistence type="predicted"/>
<dbReference type="Proteomes" id="UP000602087">
    <property type="component" value="Unassembled WGS sequence"/>
</dbReference>
<sequence>MTDPFGTRELRAAVLDAWRASPARFREDANTEEDHARGYYRDRVVVELAQNAADAAARSGAPGHLHLTFRRRDDGHHTLVASNTGQPLDAAGVASLASMRASAKRAAPDHRAPATVGRFGVGFSAVRAVSDDVTLATAEGAVRFSLAGTRDALAGLLGTEGTGDAEVTLAAEVAARGDSLPVLRLPHGGPPAPVPHGFATTIELVLRDDAAVASVRDQLRAVDDALLLALPALAEVRLDDEGDVRSVRDVPARWVSVTRTGDVPAELLEDRPVEERTATRWSVTWAVPRPSMGGAVPGVVHAPTPTDEPLTLPALLVATFPLDPSRRHVADDALARYVTRHAASAYADLVPHVPDPLHLVPTGLPSGRLDAALHEGVLDALAGAPLVGGRRPADVVAVPGASPGLVAALAPTGLGVVALDRRHTAAARVLGIRTWTLPDVVDALPDGLAPASWRGVYAALAPDVDSSRELREALGGVLVPLADGTTARGPRGLVLPGDALAGAEDLALLGARVVHPDAAHPLLEALGAVRADGPAVLDLPALETVVRDADDLLDARPSDDDAWPEEIEALLRVVGRALRGDPLRDPAPGAGRPAWFADIPVPCDDDRWSPVGETALAGSWAAQHLDLPVVVVPDGWWAPGERLLGALGARSDLVVVRHEHVTGGPDLDVAGWADYDASLCAALGRGEDVGEVALVADLDVVHDDAWGAVVERIVADPTLRGALLGPVRPVGRAGHEAVSYTAWFLRDVLGAPFSDRPGWTALPAVPPELRGVEDTAVLVALGAVRDETGLRDLLVAADPDVWDVVLDGLPDAGTALPLDLALAVWEALRSAAAAGVKIDAGRVPALRAGGARVADRDEAVVAWQPMWSQVRTVVPVPDASAADVVAEALDVPSTEDVSVTLQGGDVTTERQVPEAVRTAVPGLPGRWTEHDALAVDGTEVDWWVTADGGAHVRDASPGAHGAPLRCVAAALAQAAGRWADRYVVEVLLGDPARARDVAAGEAWDAAPAARPGTPQGPGDAGGGQPKFS</sequence>
<keyword evidence="3" id="KW-1185">Reference proteome</keyword>
<dbReference type="NCBIfam" id="NF047352">
    <property type="entry name" value="P_loop_sacsin"/>
    <property type="match status" value="1"/>
</dbReference>
<dbReference type="RefSeq" id="WP_198733124.1">
    <property type="nucleotide sequence ID" value="NZ_JAEINH010000004.1"/>
</dbReference>
<dbReference type="GO" id="GO:0005524">
    <property type="term" value="F:ATP binding"/>
    <property type="evidence" value="ECO:0007669"/>
    <property type="project" value="UniProtKB-KW"/>
</dbReference>
<name>A0A934I7F7_9MICO</name>
<gene>
    <name evidence="2" type="ORF">JAV76_05970</name>
</gene>
<protein>
    <submittedName>
        <fullName evidence="2">ATP-binding protein</fullName>
    </submittedName>
</protein>
<dbReference type="EMBL" id="JAEINH010000004">
    <property type="protein sequence ID" value="MBI9114557.1"/>
    <property type="molecule type" value="Genomic_DNA"/>
</dbReference>
<dbReference type="SUPFAM" id="SSF55874">
    <property type="entry name" value="ATPase domain of HSP90 chaperone/DNA topoisomerase II/histidine kinase"/>
    <property type="match status" value="1"/>
</dbReference>